<feature type="domain" description="EGF-like" evidence="9">
    <location>
        <begin position="484"/>
        <end position="519"/>
    </location>
</feature>
<evidence type="ECO:0000313" key="10">
    <source>
        <dbReference type="EMBL" id="CAD5113382.1"/>
    </source>
</evidence>
<feature type="domain" description="EGF-like" evidence="9">
    <location>
        <begin position="399"/>
        <end position="445"/>
    </location>
</feature>
<feature type="disulfide bond" evidence="6">
    <location>
        <begin position="509"/>
        <end position="518"/>
    </location>
</feature>
<feature type="disulfide bond" evidence="6">
    <location>
        <begin position="1169"/>
        <end position="1186"/>
    </location>
</feature>
<feature type="domain" description="EGF-like" evidence="9">
    <location>
        <begin position="67"/>
        <end position="110"/>
    </location>
</feature>
<feature type="domain" description="EGF-like" evidence="9">
    <location>
        <begin position="1396"/>
        <end position="1433"/>
    </location>
</feature>
<feature type="disulfide bond" evidence="6">
    <location>
        <begin position="1032"/>
        <end position="1041"/>
    </location>
</feature>
<feature type="disulfide bond" evidence="6">
    <location>
        <begin position="1917"/>
        <end position="1926"/>
    </location>
</feature>
<dbReference type="SMART" id="SM00179">
    <property type="entry name" value="EGF_CA"/>
    <property type="match status" value="31"/>
</dbReference>
<feature type="domain" description="EGF-like" evidence="9">
    <location>
        <begin position="593"/>
        <end position="629"/>
    </location>
</feature>
<organism evidence="10 11">
    <name type="scientific">Dimorphilus gyrociliatus</name>
    <dbReference type="NCBI Taxonomy" id="2664684"/>
    <lineage>
        <taxon>Eukaryota</taxon>
        <taxon>Metazoa</taxon>
        <taxon>Spiralia</taxon>
        <taxon>Lophotrochozoa</taxon>
        <taxon>Annelida</taxon>
        <taxon>Polychaeta</taxon>
        <taxon>Polychaeta incertae sedis</taxon>
        <taxon>Dinophilidae</taxon>
        <taxon>Dimorphilus</taxon>
    </lineage>
</organism>
<dbReference type="InterPro" id="IPR000742">
    <property type="entry name" value="EGF"/>
</dbReference>
<feature type="disulfide bond" evidence="6">
    <location>
        <begin position="772"/>
        <end position="781"/>
    </location>
</feature>
<feature type="disulfide bond" evidence="6">
    <location>
        <begin position="1423"/>
        <end position="1432"/>
    </location>
</feature>
<feature type="domain" description="EGF-like" evidence="9">
    <location>
        <begin position="1199"/>
        <end position="1237"/>
    </location>
</feature>
<keyword evidence="5" id="KW-0325">Glycoprotein</keyword>
<dbReference type="CDD" id="cd00054">
    <property type="entry name" value="EGF_CA"/>
    <property type="match status" value="14"/>
</dbReference>
<feature type="domain" description="EGF-like" evidence="9">
    <location>
        <begin position="707"/>
        <end position="744"/>
    </location>
</feature>
<feature type="disulfide bond" evidence="6">
    <location>
        <begin position="898"/>
        <end position="908"/>
    </location>
</feature>
<feature type="domain" description="EGF-like" evidence="9">
    <location>
        <begin position="1120"/>
        <end position="1156"/>
    </location>
</feature>
<feature type="domain" description="EGF-like" evidence="9">
    <location>
        <begin position="630"/>
        <end position="668"/>
    </location>
</feature>
<dbReference type="PROSITE" id="PS01187">
    <property type="entry name" value="EGF_CA"/>
    <property type="match status" value="3"/>
</dbReference>
<feature type="disulfide bond" evidence="6">
    <location>
        <begin position="993"/>
        <end position="1002"/>
    </location>
</feature>
<feature type="domain" description="Laminin G" evidence="8">
    <location>
        <begin position="1933"/>
        <end position="2114"/>
    </location>
</feature>
<dbReference type="Pfam" id="PF00008">
    <property type="entry name" value="EGF"/>
    <property type="match status" value="18"/>
</dbReference>
<dbReference type="EMBL" id="CAJFCJ010000003">
    <property type="protein sequence ID" value="CAD5113382.1"/>
    <property type="molecule type" value="Genomic_DNA"/>
</dbReference>
<keyword evidence="11" id="KW-1185">Reference proteome</keyword>
<feature type="domain" description="EGF-like" evidence="9">
    <location>
        <begin position="783"/>
        <end position="819"/>
    </location>
</feature>
<feature type="disulfide bond" evidence="6">
    <location>
        <begin position="233"/>
        <end position="242"/>
    </location>
</feature>
<reference evidence="10 11" key="1">
    <citation type="submission" date="2020-08" db="EMBL/GenBank/DDBJ databases">
        <authorList>
            <person name="Hejnol A."/>
        </authorList>
    </citation>
    <scope>NUCLEOTIDE SEQUENCE [LARGE SCALE GENOMIC DNA]</scope>
</reference>
<feature type="disulfide bond" evidence="6">
    <location>
        <begin position="349"/>
        <end position="358"/>
    </location>
</feature>
<feature type="disulfide bond" evidence="6">
    <location>
        <begin position="1896"/>
        <end position="1906"/>
    </location>
</feature>
<feature type="disulfide bond" evidence="6">
    <location>
        <begin position="1676"/>
        <end position="1685"/>
    </location>
</feature>
<dbReference type="PANTHER" id="PTHR12916:SF9">
    <property type="entry name" value="NEUROGENIC LOCUS NOTCH HOMOLOG PROTEIN 1-RELATED"/>
    <property type="match status" value="1"/>
</dbReference>
<keyword evidence="2" id="KW-0732">Signal</keyword>
<evidence type="ECO:0000259" key="8">
    <source>
        <dbReference type="PROSITE" id="PS50025"/>
    </source>
</evidence>
<feature type="disulfide bond" evidence="6">
    <location>
        <begin position="1070"/>
        <end position="1079"/>
    </location>
</feature>
<evidence type="ECO:0000256" key="6">
    <source>
        <dbReference type="PROSITE-ProRule" id="PRU00076"/>
    </source>
</evidence>
<dbReference type="InterPro" id="IPR013320">
    <property type="entry name" value="ConA-like_dom_sf"/>
</dbReference>
<feature type="disulfide bond" evidence="6">
    <location>
        <begin position="308"/>
        <end position="317"/>
    </location>
</feature>
<feature type="domain" description="EGF-like" evidence="9">
    <location>
        <begin position="283"/>
        <end position="318"/>
    </location>
</feature>
<feature type="domain" description="EGF-like" evidence="9">
    <location>
        <begin position="669"/>
        <end position="706"/>
    </location>
</feature>
<feature type="domain" description="EGF-like" evidence="9">
    <location>
        <begin position="894"/>
        <end position="931"/>
    </location>
</feature>
<dbReference type="SUPFAM" id="SSF49899">
    <property type="entry name" value="Concanavalin A-like lectins/glucanases"/>
    <property type="match status" value="3"/>
</dbReference>
<feature type="domain" description="EGF-like" evidence="9">
    <location>
        <begin position="965"/>
        <end position="1003"/>
    </location>
</feature>
<feature type="disulfide bond" evidence="6">
    <location>
        <begin position="1146"/>
        <end position="1155"/>
    </location>
</feature>
<feature type="disulfide bond" evidence="6">
    <location>
        <begin position="287"/>
        <end position="297"/>
    </location>
</feature>
<dbReference type="PANTHER" id="PTHR12916">
    <property type="entry name" value="CYTOCHROME C OXIDASE POLYPEPTIDE VIC-2"/>
    <property type="match status" value="1"/>
</dbReference>
<evidence type="ECO:0000256" key="3">
    <source>
        <dbReference type="ARBA" id="ARBA00022737"/>
    </source>
</evidence>
<feature type="disulfide bond" evidence="6">
    <location>
        <begin position="658"/>
        <end position="667"/>
    </location>
</feature>
<feature type="disulfide bond" evidence="6">
    <location>
        <begin position="1384"/>
        <end position="1393"/>
    </location>
</feature>
<feature type="disulfide bond" evidence="6">
    <location>
        <begin position="488"/>
        <end position="498"/>
    </location>
</feature>
<dbReference type="InterPro" id="IPR018097">
    <property type="entry name" value="EGF_Ca-bd_CS"/>
</dbReference>
<dbReference type="GO" id="GO:0005112">
    <property type="term" value="F:Notch binding"/>
    <property type="evidence" value="ECO:0007669"/>
    <property type="project" value="TreeGrafter"/>
</dbReference>
<dbReference type="SMART" id="SM00282">
    <property type="entry name" value="LamG"/>
    <property type="match status" value="3"/>
</dbReference>
<feature type="domain" description="EGF-like" evidence="9">
    <location>
        <begin position="520"/>
        <end position="556"/>
    </location>
</feature>
<dbReference type="Pfam" id="PF02210">
    <property type="entry name" value="Laminin_G_2"/>
    <property type="match status" value="3"/>
</dbReference>
<feature type="domain" description="EGF-like" evidence="9">
    <location>
        <begin position="1082"/>
        <end position="1118"/>
    </location>
</feature>
<feature type="domain" description="EGF-like" evidence="9">
    <location>
        <begin position="557"/>
        <end position="592"/>
    </location>
</feature>
<dbReference type="PRINTS" id="PR01983">
    <property type="entry name" value="NOTCH"/>
</dbReference>
<dbReference type="InterPro" id="IPR002172">
    <property type="entry name" value="LDrepeatLR_classA_rpt"/>
</dbReference>
<feature type="disulfide bond" evidence="6">
    <location>
        <begin position="1265"/>
        <end position="1274"/>
    </location>
</feature>
<feature type="disulfide bond" evidence="6">
    <location>
        <begin position="974"/>
        <end position="991"/>
    </location>
</feature>
<feature type="disulfide bond" evidence="6">
    <location>
        <begin position="734"/>
        <end position="743"/>
    </location>
</feature>
<evidence type="ECO:0000259" key="9">
    <source>
        <dbReference type="PROSITE" id="PS50026"/>
    </source>
</evidence>
<feature type="disulfide bond" evidence="7">
    <location>
        <begin position="1833"/>
        <end position="1860"/>
    </location>
</feature>
<feature type="disulfide bond" evidence="6">
    <location>
        <begin position="435"/>
        <end position="444"/>
    </location>
</feature>
<feature type="disulfide bond" evidence="6">
    <location>
        <begin position="100"/>
        <end position="109"/>
    </location>
</feature>
<feature type="disulfide bond" evidence="6">
    <location>
        <begin position="546"/>
        <end position="555"/>
    </location>
</feature>
<feature type="disulfide bond" evidence="6">
    <location>
        <begin position="1304"/>
        <end position="1313"/>
    </location>
</feature>
<feature type="domain" description="EGF-like" evidence="9">
    <location>
        <begin position="203"/>
        <end position="243"/>
    </location>
</feature>
<dbReference type="PROSITE" id="PS01186">
    <property type="entry name" value="EGF_2"/>
    <property type="match status" value="18"/>
</dbReference>
<evidence type="ECO:0000256" key="7">
    <source>
        <dbReference type="PROSITE-ProRule" id="PRU00122"/>
    </source>
</evidence>
<feature type="disulfide bond" evidence="6">
    <location>
        <begin position="561"/>
        <end position="571"/>
    </location>
</feature>
<feature type="disulfide bond" evidence="6">
    <location>
        <begin position="1227"/>
        <end position="1236"/>
    </location>
</feature>
<feature type="domain" description="EGF-like" evidence="9">
    <location>
        <begin position="361"/>
        <end position="397"/>
    </location>
</feature>
<evidence type="ECO:0000256" key="5">
    <source>
        <dbReference type="ARBA" id="ARBA00023180"/>
    </source>
</evidence>
<protein>
    <submittedName>
        <fullName evidence="10">DgyrCDS2555</fullName>
    </submittedName>
</protein>
<dbReference type="SMART" id="SM00192">
    <property type="entry name" value="LDLa"/>
    <property type="match status" value="1"/>
</dbReference>
<feature type="domain" description="EGF-like" evidence="9">
    <location>
        <begin position="1856"/>
        <end position="1889"/>
    </location>
</feature>
<evidence type="ECO:0000313" key="11">
    <source>
        <dbReference type="Proteomes" id="UP000549394"/>
    </source>
</evidence>
<dbReference type="Proteomes" id="UP000549394">
    <property type="component" value="Unassembled WGS sequence"/>
</dbReference>
<feature type="domain" description="EGF-like" evidence="9">
    <location>
        <begin position="745"/>
        <end position="782"/>
    </location>
</feature>
<feature type="disulfide bond" evidence="6">
    <location>
        <begin position="1188"/>
        <end position="1197"/>
    </location>
</feature>
<dbReference type="InterPro" id="IPR001791">
    <property type="entry name" value="Laminin_G"/>
</dbReference>
<dbReference type="PROSITE" id="PS00022">
    <property type="entry name" value="EGF_1"/>
    <property type="match status" value="37"/>
</dbReference>
<feature type="disulfide bond" evidence="6">
    <location>
        <begin position="387"/>
        <end position="396"/>
    </location>
</feature>
<feature type="domain" description="EGF-like" evidence="9">
    <location>
        <begin position="1892"/>
        <end position="1927"/>
    </location>
</feature>
<dbReference type="SUPFAM" id="SSF57196">
    <property type="entry name" value="EGF/Laminin"/>
    <property type="match status" value="25"/>
</dbReference>
<feature type="disulfide bond" evidence="6">
    <location>
        <begin position="1108"/>
        <end position="1117"/>
    </location>
</feature>
<gene>
    <name evidence="10" type="ORF">DGYR_LOCUS2384</name>
</gene>
<feature type="domain" description="EGF-like" evidence="9">
    <location>
        <begin position="1357"/>
        <end position="1394"/>
    </location>
</feature>
<feature type="disulfide bond" evidence="6">
    <location>
        <begin position="639"/>
        <end position="656"/>
    </location>
</feature>
<dbReference type="GO" id="GO:0005509">
    <property type="term" value="F:calcium ion binding"/>
    <property type="evidence" value="ECO:0007669"/>
    <property type="project" value="InterPro"/>
</dbReference>
<dbReference type="FunFam" id="2.10.25.10:FF:000472">
    <property type="entry name" value="Uncharacterized protein, isoform A"/>
    <property type="match status" value="3"/>
</dbReference>
<dbReference type="GO" id="GO:0007219">
    <property type="term" value="P:Notch signaling pathway"/>
    <property type="evidence" value="ECO:0007669"/>
    <property type="project" value="TreeGrafter"/>
</dbReference>
<comment type="caution">
    <text evidence="6">Lacks conserved residue(s) required for the propagation of feature annotation.</text>
</comment>
<sequence>MFSVPKNMAPPCRRKPLPQNCPSVPPIYQVFCGNPTNPSDCILGIWLCDGSKDCKTGADESAATCRGGDPCVNHNCKNGGTCVPFKYTQHIRVAYYRCKCPPSWRGELCDIKQEDPFNFTSVVPDKTTKLTNTFTTVQNDLTSESFTQTVINQQTSIRPTIRPTVDPSSCNPNPCLNGVCTPLRGTFHCSCRPGFGGKKCETGLKPCDSKPCLNGANCQNTDNTSGRTYKCSCSNGYYGRQCENDINECTSNPCLNSGTCINQIGSYTCNCKPGFKGLRCESKLTACESNPCLRGSCVEEKETFKCNCPKQYAGQRCERNQFCVQDDPCRNYGICFPPSITGNRHFCLCLPGFSGSLCQIDSDECAVKPCKNGGTCLNLPGKFECQCSEHFTGSQCEIEIDPCSSSPCKNGGLCCKLGVPFCNPNLKPNEFQCYCNHGFTGNVCERRIDPCAPNPCKNRGICNQIANDYLCTCPINFQGRNCEAAEPCASSPCSNGDCIANGKNFECKCKSNYYGTYCDLFDSCSLKPCLNNGKCVKEDSKYSCKCPQNYKGNRCEDYDPCLSLPCLRGSCSVKDNKFFCTCPTNYTGSRCEKFLSCAGNPCSNGGTCTSKGDDFECKCHSNYTGVNCEKFLYCSSTPCKNDGFCIESSKEPFYICQCKPNVSGRQCEITLKCSSSPCKNNGKCLNVGQNDYACECLKGYSGKDCSSYIPCVVQPCKNGGTCRPKGSDDYECNCLSEFVGKDCGIARICQNNPCFNSGVCEPLGSSSFRCNCTPPYVGQRCSDINRCLLKPCKNGGKCQKKDLDYSCQCTSAFIGKDCSQYNYCSSTPCKNGGKCINHESSFSCNCTQLWGGQFCQIPIPCGSSPCKNGATCRNIGNSFTCSCPSNFTGLLCDKKYSCLTKPCKFGECINLANGADYSCSCKPKFTGKNCSTPLVCDKDTCFNGNCQNSQCQCNIGFKGLTCSDKQPPCDAKPCLNNPRFCENIGDNDFKCNCSEYFEGKRCEKLISSCNPNPCYNSGTCIQVGVDSFTCNCPKPFEGQRCETNPSLCNSQPCRNGGRCLVNGNRIFCACQPPYAGDFCAEEIKTCSPSICQNGGTCYSDSIGVFCSCSNDFEGLFCQIKRDLCKPQTCFNGGTCWLLRNQVFCDCKSGFTGDKCQITKPNPCSPVNPCNGGECIVNSNDAGNYSCNCPPGFLGRNCQNVDPCFASTRCKNNGVCKRRIDDSSYCICKPGFTGSQCENSLPACYSTPCKNNATCLETVTSYSCNCMKGFTGKLCELEINECLQGEKCKNGGTCIDGVNSFKCACAIGFKGTNCAEVDRCGHKPCKNLGTCLPLPNNLAGTQYTCLCSNFYYGNECQLKDYCGENNPCENGSTCQNNNSGLKCICPSDYTGFTCSILIRACDNVNCQNNGVCVNLSPTSFRCNCKDGYSGVFCEKSICDNSPCLRGSCKPGSGGAYLCVCPSTYIGKNCSTVATSNFNPSLTGNSFMSFSITNDNVNNFAMEMDFQISSSSGLIALAGDLEKSYLVFGVSNRYLIASMNLGPGPINLQGRNLLPLNTFLKLKVVKEKKLLIIYLNDLIEVQGQTPGLETLLAKKLECYIGGYQAYDHQILKSLPLINGLEGCISNIYVSLENNWASLDESKFITSQSINTCSNRPCNINCVSGTCQFNGKTQSECICNIGFIGSDCSTRTTIDTPRLSGGGYIEIENVIINIKTEISFEIKPEQANGILLFFGTSKNYFVGLLRADLLSLKLFNENQVWSTDIQNIRLNSWLYINILFDNTSITAIVRGYIDLKKRFDISLFTPKFPVFFGGVPKLHSFPELEKDSAGKGFNGCFRNIKLNDNRQAVRKGRGVTNCPTKGCDENLCHSSAQCLKFENGYECVCPVGRLGSLCLNSDCSKPCSNKGVCITINSKPWCRCPLGFTGEKCELAMSASNIISMNGYGFLAYKNNIFGTTHSAVEIIFKTNSREDQLIMWRGRIDKEYIALGIKERKIIFRSKLNNGAASISTNISIEIGRFIQITVSKYSQAISLELTETSGRTTRFQGVYSGESINFADNSPVIFGGDRERVSLSTKQLFKTGLNGCLYQVRIAVEPGVFNTLNLSKEALDGAGVDKCTI</sequence>
<dbReference type="FunFam" id="2.10.25.10:FF:000321">
    <property type="entry name" value="Protein delta homolog 1"/>
    <property type="match status" value="3"/>
</dbReference>
<evidence type="ECO:0000256" key="1">
    <source>
        <dbReference type="ARBA" id="ARBA00022536"/>
    </source>
</evidence>
<feature type="domain" description="EGF-like" evidence="9">
    <location>
        <begin position="820"/>
        <end position="856"/>
    </location>
</feature>
<dbReference type="PROSITE" id="PS50068">
    <property type="entry name" value="LDLRA_2"/>
    <property type="match status" value="1"/>
</dbReference>
<dbReference type="InterPro" id="IPR013032">
    <property type="entry name" value="EGF-like_CS"/>
</dbReference>
<feature type="domain" description="EGF-like" evidence="9">
    <location>
        <begin position="166"/>
        <end position="201"/>
    </location>
</feature>
<name>A0A7I8VAN3_9ANNE</name>
<dbReference type="SMART" id="SM00181">
    <property type="entry name" value="EGF"/>
    <property type="match status" value="38"/>
</dbReference>
<feature type="disulfide bond" evidence="6">
    <location>
        <begin position="696"/>
        <end position="705"/>
    </location>
</feature>
<keyword evidence="4 6" id="KW-1015">Disulfide bond</keyword>
<dbReference type="PROSITE" id="PS50025">
    <property type="entry name" value="LAM_G_DOMAIN"/>
    <property type="match status" value="3"/>
</dbReference>
<feature type="disulfide bond" evidence="6">
    <location>
        <begin position="170"/>
        <end position="180"/>
    </location>
</feature>
<feature type="disulfide bond" evidence="6">
    <location>
        <begin position="473"/>
        <end position="482"/>
    </location>
</feature>
<dbReference type="CDD" id="cd00110">
    <property type="entry name" value="LamG"/>
    <property type="match status" value="3"/>
</dbReference>
<feature type="disulfide bond" evidence="6">
    <location>
        <begin position="191"/>
        <end position="200"/>
    </location>
</feature>
<feature type="domain" description="EGF-like" evidence="9">
    <location>
        <begin position="1315"/>
        <end position="1356"/>
    </location>
</feature>
<feature type="domain" description="EGF-like" evidence="9">
    <location>
        <begin position="1044"/>
        <end position="1080"/>
    </location>
</feature>
<dbReference type="Gene3D" id="2.10.25.10">
    <property type="entry name" value="Laminin"/>
    <property type="match status" value="34"/>
</dbReference>
<accession>A0A7I8VAN3</accession>
<feature type="disulfide bond" evidence="6">
    <location>
        <begin position="271"/>
        <end position="280"/>
    </location>
</feature>
<evidence type="ECO:0000256" key="2">
    <source>
        <dbReference type="ARBA" id="ARBA00022729"/>
    </source>
</evidence>
<keyword evidence="3" id="KW-0677">Repeat</keyword>
<feature type="disulfide bond" evidence="6">
    <location>
        <begin position="1346"/>
        <end position="1355"/>
    </location>
</feature>
<feature type="domain" description="EGF-like" evidence="9">
    <location>
        <begin position="1277"/>
        <end position="1314"/>
    </location>
</feature>
<dbReference type="PROSITE" id="PS50026">
    <property type="entry name" value="EGF_3"/>
    <property type="match status" value="37"/>
</dbReference>
<keyword evidence="1 6" id="KW-0245">EGF-like domain</keyword>
<dbReference type="PROSITE" id="PS00010">
    <property type="entry name" value="ASX_HYDROXYL"/>
    <property type="match status" value="5"/>
</dbReference>
<feature type="domain" description="EGF-like" evidence="9">
    <location>
        <begin position="1159"/>
        <end position="1198"/>
    </location>
</feature>
<dbReference type="OrthoDB" id="283575at2759"/>
<feature type="disulfide bond" evidence="6">
    <location>
        <begin position="883"/>
        <end position="892"/>
    </location>
</feature>
<feature type="domain" description="EGF-like" evidence="9">
    <location>
        <begin position="319"/>
        <end position="359"/>
    </location>
</feature>
<dbReference type="InterPro" id="IPR001881">
    <property type="entry name" value="EGF-like_Ca-bd_dom"/>
</dbReference>
<proteinExistence type="predicted"/>
<feature type="domain" description="EGF-like" evidence="9">
    <location>
        <begin position="857"/>
        <end position="893"/>
    </location>
</feature>
<feature type="disulfide bond" evidence="6">
    <location>
        <begin position="846"/>
        <end position="855"/>
    </location>
</feature>
<feature type="domain" description="EGF-like" evidence="9">
    <location>
        <begin position="245"/>
        <end position="281"/>
    </location>
</feature>
<feature type="domain" description="EGF-like" evidence="9">
    <location>
        <begin position="1239"/>
        <end position="1275"/>
    </location>
</feature>
<dbReference type="Pfam" id="PF12661">
    <property type="entry name" value="hEGF"/>
    <property type="match status" value="1"/>
</dbReference>
<feature type="disulfide bond" evidence="6">
    <location>
        <begin position="921"/>
        <end position="930"/>
    </location>
</feature>
<feature type="domain" description="EGF-like" evidence="9">
    <location>
        <begin position="1438"/>
        <end position="1469"/>
    </location>
</feature>
<feature type="disulfide bond" evidence="6">
    <location>
        <begin position="582"/>
        <end position="591"/>
    </location>
</feature>
<feature type="domain" description="EGF-like" evidence="9">
    <location>
        <begin position="1005"/>
        <end position="1042"/>
    </location>
</feature>
<dbReference type="InterPro" id="IPR000152">
    <property type="entry name" value="EGF-type_Asp/Asn_hydroxyl_site"/>
</dbReference>
<comment type="caution">
    <text evidence="10">The sequence shown here is derived from an EMBL/GenBank/DDBJ whole genome shotgun (WGS) entry which is preliminary data.</text>
</comment>
<feature type="domain" description="EGF-like" evidence="9">
    <location>
        <begin position="447"/>
        <end position="483"/>
    </location>
</feature>
<dbReference type="Gene3D" id="2.60.120.200">
    <property type="match status" value="3"/>
</dbReference>
<feature type="disulfide bond" evidence="6">
    <location>
        <begin position="619"/>
        <end position="628"/>
    </location>
</feature>
<dbReference type="InterPro" id="IPR009030">
    <property type="entry name" value="Growth_fac_rcpt_cys_sf"/>
</dbReference>
<feature type="disulfide bond" evidence="6">
    <location>
        <begin position="809"/>
        <end position="818"/>
    </location>
</feature>
<feature type="domain" description="Laminin G" evidence="8">
    <location>
        <begin position="1691"/>
        <end position="1860"/>
    </location>
</feature>
<dbReference type="FunFam" id="2.10.25.10:FF:000122">
    <property type="entry name" value="Protein crumbs homolog 2"/>
    <property type="match status" value="1"/>
</dbReference>
<dbReference type="SUPFAM" id="SSF57184">
    <property type="entry name" value="Growth factor receptor domain"/>
    <property type="match status" value="2"/>
</dbReference>
<evidence type="ECO:0000256" key="4">
    <source>
        <dbReference type="ARBA" id="ARBA00023157"/>
    </source>
</evidence>
<feature type="disulfide bond" evidence="6">
    <location>
        <begin position="1459"/>
        <end position="1468"/>
    </location>
</feature>
<feature type="domain" description="Laminin G" evidence="8">
    <location>
        <begin position="1475"/>
        <end position="1655"/>
    </location>
</feature>
<feature type="domain" description="EGF-like" evidence="9">
    <location>
        <begin position="1646"/>
        <end position="1686"/>
    </location>
</feature>